<gene>
    <name evidence="16" type="primary">LOC119633758</name>
</gene>
<keyword evidence="15" id="KW-1185">Reference proteome</keyword>
<comment type="similarity">
    <text evidence="2 12">Belongs to the fatty acid desaturase type 1 family.</text>
</comment>
<evidence type="ECO:0000256" key="5">
    <source>
        <dbReference type="ARBA" id="ARBA00022832"/>
    </source>
</evidence>
<evidence type="ECO:0000256" key="12">
    <source>
        <dbReference type="RuleBase" id="RU000581"/>
    </source>
</evidence>
<comment type="cofactor">
    <cofactor evidence="12">
        <name>Fe(2+)</name>
        <dbReference type="ChEBI" id="CHEBI:29033"/>
    </cofactor>
</comment>
<evidence type="ECO:0000256" key="4">
    <source>
        <dbReference type="ARBA" id="ARBA00022692"/>
    </source>
</evidence>
<proteinExistence type="inferred from homology"/>
<dbReference type="PANTHER" id="PTHR11351:SF31">
    <property type="entry name" value="DESATURASE 1, ISOFORM A-RELATED"/>
    <property type="match status" value="1"/>
</dbReference>
<evidence type="ECO:0000313" key="15">
    <source>
        <dbReference type="Proteomes" id="UP000092443"/>
    </source>
</evidence>
<keyword evidence="8" id="KW-0408">Iron</keyword>
<dbReference type="AlphaFoldDB" id="A0A8U0WE89"/>
<comment type="domain">
    <text evidence="12">The histidine box domains are involved in binding the catalytic metal ions.</text>
</comment>
<dbReference type="Pfam" id="PF00487">
    <property type="entry name" value="FA_desaturase"/>
    <property type="match status" value="1"/>
</dbReference>
<evidence type="ECO:0000256" key="6">
    <source>
        <dbReference type="ARBA" id="ARBA00022989"/>
    </source>
</evidence>
<keyword evidence="10 13" id="KW-0472">Membrane</keyword>
<evidence type="ECO:0000256" key="3">
    <source>
        <dbReference type="ARBA" id="ARBA00022516"/>
    </source>
</evidence>
<evidence type="ECO:0000256" key="2">
    <source>
        <dbReference type="ARBA" id="ARBA00009295"/>
    </source>
</evidence>
<evidence type="ECO:0000313" key="16">
    <source>
        <dbReference type="RefSeq" id="XP_037883448.1"/>
    </source>
</evidence>
<keyword evidence="5" id="KW-0276">Fatty acid metabolism</keyword>
<dbReference type="GO" id="GO:0004768">
    <property type="term" value="F:stearoyl-CoA 9-desaturase activity"/>
    <property type="evidence" value="ECO:0007669"/>
    <property type="project" value="TreeGrafter"/>
</dbReference>
<evidence type="ECO:0000256" key="13">
    <source>
        <dbReference type="SAM" id="Phobius"/>
    </source>
</evidence>
<dbReference type="GeneID" id="119633758"/>
<feature type="domain" description="Fatty acid desaturase" evidence="14">
    <location>
        <begin position="73"/>
        <end position="281"/>
    </location>
</feature>
<dbReference type="InterPro" id="IPR015876">
    <property type="entry name" value="Acyl-CoA_DS"/>
</dbReference>
<evidence type="ECO:0000256" key="7">
    <source>
        <dbReference type="ARBA" id="ARBA00023002"/>
    </source>
</evidence>
<keyword evidence="6 13" id="KW-1133">Transmembrane helix</keyword>
<dbReference type="PRINTS" id="PR00075">
    <property type="entry name" value="FACDDSATRASE"/>
</dbReference>
<evidence type="ECO:0000256" key="1">
    <source>
        <dbReference type="ARBA" id="ARBA00004141"/>
    </source>
</evidence>
<keyword evidence="7 12" id="KW-0560">Oxidoreductase</keyword>
<feature type="transmembrane region" description="Helical" evidence="13">
    <location>
        <begin position="218"/>
        <end position="236"/>
    </location>
</feature>
<comment type="subcellular location">
    <subcellularLocation>
        <location evidence="1">Membrane</location>
        <topology evidence="1">Multi-pass membrane protein</topology>
    </subcellularLocation>
</comment>
<feature type="transmembrane region" description="Helical" evidence="13">
    <location>
        <begin position="81"/>
        <end position="99"/>
    </location>
</feature>
<evidence type="ECO:0000256" key="8">
    <source>
        <dbReference type="ARBA" id="ARBA00023004"/>
    </source>
</evidence>
<dbReference type="CDD" id="cd03505">
    <property type="entry name" value="Delta9-FADS-like"/>
    <property type="match status" value="1"/>
</dbReference>
<name>A0A8U0WE89_9MUSC</name>
<feature type="transmembrane region" description="Helical" evidence="13">
    <location>
        <begin position="193"/>
        <end position="212"/>
    </location>
</feature>
<organism evidence="15 16">
    <name type="scientific">Glossina fuscipes</name>
    <dbReference type="NCBI Taxonomy" id="7396"/>
    <lineage>
        <taxon>Eukaryota</taxon>
        <taxon>Metazoa</taxon>
        <taxon>Ecdysozoa</taxon>
        <taxon>Arthropoda</taxon>
        <taxon>Hexapoda</taxon>
        <taxon>Insecta</taxon>
        <taxon>Pterygota</taxon>
        <taxon>Neoptera</taxon>
        <taxon>Endopterygota</taxon>
        <taxon>Diptera</taxon>
        <taxon>Brachycera</taxon>
        <taxon>Muscomorpha</taxon>
        <taxon>Hippoboscoidea</taxon>
        <taxon>Glossinidae</taxon>
        <taxon>Glossina</taxon>
    </lineage>
</organism>
<accession>A0A8U0WE89</accession>
<dbReference type="KEGG" id="gfs:119633758"/>
<reference evidence="16" key="1">
    <citation type="submission" date="2025-08" db="UniProtKB">
        <authorList>
            <consortium name="RefSeq"/>
        </authorList>
    </citation>
    <scope>IDENTIFICATION</scope>
    <source>
        <tissue evidence="16">Whole body pupa</tissue>
    </source>
</reference>
<keyword evidence="11 12" id="KW-0275">Fatty acid biosynthesis</keyword>
<dbReference type="InterPro" id="IPR005804">
    <property type="entry name" value="FA_desaturase_dom"/>
</dbReference>
<evidence type="ECO:0000259" key="14">
    <source>
        <dbReference type="Pfam" id="PF00487"/>
    </source>
</evidence>
<keyword evidence="4 12" id="KW-0812">Transmembrane</keyword>
<evidence type="ECO:0000256" key="9">
    <source>
        <dbReference type="ARBA" id="ARBA00023098"/>
    </source>
</evidence>
<feature type="transmembrane region" description="Helical" evidence="13">
    <location>
        <begin position="46"/>
        <end position="69"/>
    </location>
</feature>
<dbReference type="Proteomes" id="UP000092443">
    <property type="component" value="Unplaced"/>
</dbReference>
<evidence type="ECO:0000256" key="10">
    <source>
        <dbReference type="ARBA" id="ARBA00023136"/>
    </source>
</evidence>
<sequence length="361" mass="41387">MSLRESSPANSSVTGVLFESDADTADGALSADISQLKKAEKREFKLVWRNIILLSLVHLVGLYGVYLFFFHAKWPTRLFTIILYWMGTVAATAGAHRLWSHRSYKAKWPLRALLVFFNLTTFHFSCFHWARDHRVHHKYADTDDDPHNSSRGFFFAHVGWLLIEKPSNVVAKGKSLDLSDLYADRILMFEHKYYFKLVTLLGFVLPTIIPMYMWNESFINTFCVAVVLRLAIVLNAQWSINSVAHMFGTRPYDKNINPTQTVGVSIVCLGEGWHNYHHAFPWDYRAAEWGGSSLNLAAAFIEFFAKIGWAYDLKTVSPEMIERRVKRTGDGTHAIWGWGDKDLSRESKQNAIVLNKRENSS</sequence>
<dbReference type="GO" id="GO:0005789">
    <property type="term" value="C:endoplasmic reticulum membrane"/>
    <property type="evidence" value="ECO:0007669"/>
    <property type="project" value="TreeGrafter"/>
</dbReference>
<dbReference type="GO" id="GO:0006636">
    <property type="term" value="P:unsaturated fatty acid biosynthetic process"/>
    <property type="evidence" value="ECO:0007669"/>
    <property type="project" value="TreeGrafter"/>
</dbReference>
<dbReference type="RefSeq" id="XP_037883448.1">
    <property type="nucleotide sequence ID" value="XM_038027520.1"/>
</dbReference>
<keyword evidence="3 12" id="KW-0444">Lipid biosynthesis</keyword>
<evidence type="ECO:0000256" key="11">
    <source>
        <dbReference type="ARBA" id="ARBA00023160"/>
    </source>
</evidence>
<protein>
    <submittedName>
        <fullName evidence="16">Acyl-CoA Delta(11) desaturase-like</fullName>
    </submittedName>
</protein>
<dbReference type="GO" id="GO:0005506">
    <property type="term" value="F:iron ion binding"/>
    <property type="evidence" value="ECO:0007669"/>
    <property type="project" value="TreeGrafter"/>
</dbReference>
<dbReference type="PANTHER" id="PTHR11351">
    <property type="entry name" value="ACYL-COA DESATURASE"/>
    <property type="match status" value="1"/>
</dbReference>
<keyword evidence="9" id="KW-0443">Lipid metabolism</keyword>